<evidence type="ECO:0000313" key="4">
    <source>
        <dbReference type="Proteomes" id="UP001501645"/>
    </source>
</evidence>
<evidence type="ECO:0000313" key="3">
    <source>
        <dbReference type="EMBL" id="GAA4768909.1"/>
    </source>
</evidence>
<dbReference type="PANTHER" id="PTHR48081:SF6">
    <property type="entry name" value="PEPTIDASE S9 PROLYL OLIGOPEPTIDASE CATALYTIC DOMAIN-CONTAINING PROTEIN"/>
    <property type="match status" value="1"/>
</dbReference>
<dbReference type="Pfam" id="PF20434">
    <property type="entry name" value="BD-FAE"/>
    <property type="match status" value="1"/>
</dbReference>
<gene>
    <name evidence="3" type="ORF">GCM10023351_10720</name>
</gene>
<dbReference type="GO" id="GO:0016787">
    <property type="term" value="F:hydrolase activity"/>
    <property type="evidence" value="ECO:0007669"/>
    <property type="project" value="UniProtKB-KW"/>
</dbReference>
<accession>A0ABP8ZZK7</accession>
<feature type="domain" description="BD-FAE-like" evidence="2">
    <location>
        <begin position="76"/>
        <end position="192"/>
    </location>
</feature>
<comment type="caution">
    <text evidence="3">The sequence shown here is derived from an EMBL/GenBank/DDBJ whole genome shotgun (WGS) entry which is preliminary data.</text>
</comment>
<dbReference type="EMBL" id="BAABKO010000001">
    <property type="protein sequence ID" value="GAA4768909.1"/>
    <property type="molecule type" value="Genomic_DNA"/>
</dbReference>
<dbReference type="SUPFAM" id="SSF53474">
    <property type="entry name" value="alpha/beta-Hydrolases"/>
    <property type="match status" value="1"/>
</dbReference>
<dbReference type="Gene3D" id="3.40.50.1820">
    <property type="entry name" value="alpha/beta hydrolase"/>
    <property type="match status" value="1"/>
</dbReference>
<dbReference type="InterPro" id="IPR049492">
    <property type="entry name" value="BD-FAE-like_dom"/>
</dbReference>
<dbReference type="PANTHER" id="PTHR48081">
    <property type="entry name" value="AB HYDROLASE SUPERFAMILY PROTEIN C4A8.06C"/>
    <property type="match status" value="1"/>
</dbReference>
<evidence type="ECO:0000256" key="1">
    <source>
        <dbReference type="ARBA" id="ARBA00022801"/>
    </source>
</evidence>
<dbReference type="Proteomes" id="UP001501645">
    <property type="component" value="Unassembled WGS sequence"/>
</dbReference>
<reference evidence="4" key="1">
    <citation type="journal article" date="2019" name="Int. J. Syst. Evol. Microbiol.">
        <title>The Global Catalogue of Microorganisms (GCM) 10K type strain sequencing project: providing services to taxonomists for standard genome sequencing and annotation.</title>
        <authorList>
            <consortium name="The Broad Institute Genomics Platform"/>
            <consortium name="The Broad Institute Genome Sequencing Center for Infectious Disease"/>
            <person name="Wu L."/>
            <person name="Ma J."/>
        </authorList>
    </citation>
    <scope>NUCLEOTIDE SEQUENCE [LARGE SCALE GENOMIC DNA]</scope>
    <source>
        <strain evidence="4">JCM 18537</strain>
    </source>
</reference>
<keyword evidence="4" id="KW-1185">Reference proteome</keyword>
<proteinExistence type="predicted"/>
<keyword evidence="1 3" id="KW-0378">Hydrolase</keyword>
<organism evidence="3 4">
    <name type="scientific">Microbacterium gilvum</name>
    <dbReference type="NCBI Taxonomy" id="1336204"/>
    <lineage>
        <taxon>Bacteria</taxon>
        <taxon>Bacillati</taxon>
        <taxon>Actinomycetota</taxon>
        <taxon>Actinomycetes</taxon>
        <taxon>Micrococcales</taxon>
        <taxon>Microbacteriaceae</taxon>
        <taxon>Microbacterium</taxon>
    </lineage>
</organism>
<sequence>MTARFLPASRDAGERAAMLVLPGGGYDHHAPHEAEAIGEWLNGLGVHALVLRYPVAPHRHPEPVAAARRALVDLRAGEFGAVDAARVGVVGFSAGGHLAAMLSNAPTAAERAVHALDDRPDLAVLGYPVISMTDLPHEGSAVALLGPGASRSVRAAVDADRLVDAGTPPTFLWHTAEDGAVPPTHSLAYARALALHEVPVDLHLYAEGEHGRGLAVGLGPLAGWSALAAEWLAGHGW</sequence>
<dbReference type="RefSeq" id="WP_345436716.1">
    <property type="nucleotide sequence ID" value="NZ_BAABKO010000001.1"/>
</dbReference>
<dbReference type="InterPro" id="IPR050300">
    <property type="entry name" value="GDXG_lipolytic_enzyme"/>
</dbReference>
<dbReference type="InterPro" id="IPR029058">
    <property type="entry name" value="AB_hydrolase_fold"/>
</dbReference>
<name>A0ABP8ZZK7_9MICO</name>
<evidence type="ECO:0000259" key="2">
    <source>
        <dbReference type="Pfam" id="PF20434"/>
    </source>
</evidence>
<protein>
    <submittedName>
        <fullName evidence="3">Alpha/beta hydrolase</fullName>
    </submittedName>
</protein>